<evidence type="ECO:0000313" key="1">
    <source>
        <dbReference type="EMBL" id="TRL39454.1"/>
    </source>
</evidence>
<keyword evidence="2" id="KW-1185">Reference proteome</keyword>
<reference evidence="1 2" key="1">
    <citation type="submission" date="2019-07" db="EMBL/GenBank/DDBJ databases">
        <title>Ln-dependent methylotrophs.</title>
        <authorList>
            <person name="Tani A."/>
        </authorList>
    </citation>
    <scope>NUCLEOTIDE SEQUENCE [LARGE SCALE GENOMIC DNA]</scope>
    <source>
        <strain evidence="1 2">SM12</strain>
    </source>
</reference>
<organism evidence="1 2">
    <name type="scientific">Rhizobium straminoryzae</name>
    <dbReference type="NCBI Taxonomy" id="1387186"/>
    <lineage>
        <taxon>Bacteria</taxon>
        <taxon>Pseudomonadati</taxon>
        <taxon>Pseudomonadota</taxon>
        <taxon>Alphaproteobacteria</taxon>
        <taxon>Hyphomicrobiales</taxon>
        <taxon>Rhizobiaceae</taxon>
        <taxon>Rhizobium/Agrobacterium group</taxon>
        <taxon>Rhizobium</taxon>
    </lineage>
</organism>
<gene>
    <name evidence="1" type="ORF">FNA46_09675</name>
</gene>
<evidence type="ECO:0000313" key="2">
    <source>
        <dbReference type="Proteomes" id="UP000316801"/>
    </source>
</evidence>
<proteinExistence type="predicted"/>
<dbReference type="Proteomes" id="UP000316801">
    <property type="component" value="Unassembled WGS sequence"/>
</dbReference>
<comment type="caution">
    <text evidence="1">The sequence shown here is derived from an EMBL/GenBank/DDBJ whole genome shotgun (WGS) entry which is preliminary data.</text>
</comment>
<name>A0A549TC79_9HYPH</name>
<accession>A0A549TC79</accession>
<dbReference type="EMBL" id="VJMG01000021">
    <property type="protein sequence ID" value="TRL39454.1"/>
    <property type="molecule type" value="Genomic_DNA"/>
</dbReference>
<sequence length="179" mass="18526">MSLSLLAALAGCNSSSPLGGLTQSEPAAQPVAPVVQAFCPPVVLRDDTAIRSAYAGNAKDDPDKLIYRASLAEATRACTANDTTLTINVMAQGRLVLGPAGKAGAVNLPVVVEVLDGDKVIYSKSVSYPVTVPPEGSTQFLFNKPDVAIPNTVGGASRFTRVRLGFEEVAVGKSARRKG</sequence>
<dbReference type="AlphaFoldDB" id="A0A549TC79"/>
<protein>
    <submittedName>
        <fullName evidence="1">PilZ domain-containing protein</fullName>
    </submittedName>
</protein>